<gene>
    <name evidence="1" type="ORF">DS909_03160</name>
</gene>
<evidence type="ECO:0000313" key="1">
    <source>
        <dbReference type="EMBL" id="RBW60862.1"/>
    </source>
</evidence>
<proteinExistence type="predicted"/>
<sequence>MAGYLFLKQCPRDYATVRVLLGHKSLQTTNQFYTGMEIPPRQIGLT</sequence>
<evidence type="ECO:0008006" key="3">
    <source>
        <dbReference type="Google" id="ProtNLM"/>
    </source>
</evidence>
<accession>A0A366XBA5</accession>
<dbReference type="AlphaFoldDB" id="A0A366XBA5"/>
<comment type="caution">
    <text evidence="1">The sequence shown here is derived from an EMBL/GenBank/DDBJ whole genome shotgun (WGS) entry which is preliminary data.</text>
</comment>
<evidence type="ECO:0000313" key="2">
    <source>
        <dbReference type="Proteomes" id="UP000252706"/>
    </source>
</evidence>
<organism evidence="1 2">
    <name type="scientific">Phaeobacter gallaeciensis</name>
    <dbReference type="NCBI Taxonomy" id="60890"/>
    <lineage>
        <taxon>Bacteria</taxon>
        <taxon>Pseudomonadati</taxon>
        <taxon>Pseudomonadota</taxon>
        <taxon>Alphaproteobacteria</taxon>
        <taxon>Rhodobacterales</taxon>
        <taxon>Roseobacteraceae</taxon>
        <taxon>Phaeobacter</taxon>
    </lineage>
</organism>
<dbReference type="Proteomes" id="UP000252706">
    <property type="component" value="Unassembled WGS sequence"/>
</dbReference>
<dbReference type="EMBL" id="QOCE01000010">
    <property type="protein sequence ID" value="RBW60862.1"/>
    <property type="molecule type" value="Genomic_DNA"/>
</dbReference>
<protein>
    <recommendedName>
        <fullName evidence="3">Integrase</fullName>
    </recommendedName>
</protein>
<reference evidence="1 2" key="1">
    <citation type="submission" date="2018-07" db="EMBL/GenBank/DDBJ databases">
        <title>Modular assembly of carbohydrate-degrading microbial communities in the ocean.</title>
        <authorList>
            <person name="Enke T.N."/>
            <person name="Datta M.S."/>
            <person name="Schwartzman J.A."/>
            <person name="Cermak N."/>
            <person name="Schmitz D.A."/>
            <person name="Barrere J."/>
            <person name="Cordero O.X."/>
        </authorList>
    </citation>
    <scope>NUCLEOTIDE SEQUENCE [LARGE SCALE GENOMIC DNA]</scope>
    <source>
        <strain evidence="1 2">C3M10</strain>
    </source>
</reference>
<name>A0A366XBA5_9RHOB</name>